<dbReference type="KEGG" id="cpro:CPRO_21200"/>
<dbReference type="InterPro" id="IPR035413">
    <property type="entry name" value="Terminase_L_C"/>
</dbReference>
<evidence type="ECO:0000259" key="1">
    <source>
        <dbReference type="Pfam" id="PF04466"/>
    </source>
</evidence>
<evidence type="ECO:0000313" key="5">
    <source>
        <dbReference type="Proteomes" id="UP000068026"/>
    </source>
</evidence>
<dbReference type="PANTHER" id="PTHR39184">
    <property type="match status" value="1"/>
</dbReference>
<feature type="domain" description="Phage terminase large subunit N-terminal" evidence="1">
    <location>
        <begin position="22"/>
        <end position="217"/>
    </location>
</feature>
<evidence type="ECO:0000313" key="4">
    <source>
        <dbReference type="EMBL" id="SHE82742.1"/>
    </source>
</evidence>
<keyword evidence="5" id="KW-1185">Reference proteome</keyword>
<dbReference type="InterPro" id="IPR052380">
    <property type="entry name" value="Viral_DNA_packaging_terminase"/>
</dbReference>
<protein>
    <submittedName>
        <fullName evidence="4">Phage terminase large subunit</fullName>
    </submittedName>
</protein>
<dbReference type="PANTHER" id="PTHR39184:SF1">
    <property type="entry name" value="PBSX PHAGE TERMINASE LARGE SUBUNIT"/>
    <property type="match status" value="1"/>
</dbReference>
<dbReference type="EMBL" id="FQUA01000008">
    <property type="protein sequence ID" value="SHE82742.1"/>
    <property type="molecule type" value="Genomic_DNA"/>
</dbReference>
<dbReference type="EMBL" id="CP014223">
    <property type="protein sequence ID" value="AMJ41700.1"/>
    <property type="molecule type" value="Genomic_DNA"/>
</dbReference>
<dbReference type="Proteomes" id="UP000068026">
    <property type="component" value="Chromosome"/>
</dbReference>
<accession>A0A0X8VB17</accession>
<dbReference type="InterPro" id="IPR027417">
    <property type="entry name" value="P-loop_NTPase"/>
</dbReference>
<dbReference type="OrthoDB" id="9768556at2"/>
<dbReference type="RefSeq" id="WP_066051353.1">
    <property type="nucleotide sequence ID" value="NZ_CP014223.1"/>
</dbReference>
<dbReference type="Gene3D" id="3.40.50.300">
    <property type="entry name" value="P-loop containing nucleotide triphosphate hydrolases"/>
    <property type="match status" value="1"/>
</dbReference>
<evidence type="ECO:0000313" key="3">
    <source>
        <dbReference type="EMBL" id="AMJ41700.1"/>
    </source>
</evidence>
<evidence type="ECO:0000313" key="6">
    <source>
        <dbReference type="Proteomes" id="UP000184204"/>
    </source>
</evidence>
<dbReference type="Pfam" id="PF17288">
    <property type="entry name" value="Terminase_3C"/>
    <property type="match status" value="1"/>
</dbReference>
<reference evidence="5" key="2">
    <citation type="submission" date="2016-01" db="EMBL/GenBank/DDBJ databases">
        <authorList>
            <person name="Poehlein A."/>
            <person name="Schlien K."/>
            <person name="Gottschalk G."/>
            <person name="Buckel W."/>
            <person name="Daniel R."/>
        </authorList>
    </citation>
    <scope>NUCLEOTIDE SEQUENCE [LARGE SCALE GENOMIC DNA]</scope>
    <source>
        <strain evidence="5">X2</strain>
    </source>
</reference>
<gene>
    <name evidence="3" type="ORF">CPRO_21200</name>
    <name evidence="4" type="ORF">SAMN02745151_01898</name>
</gene>
<proteinExistence type="predicted"/>
<dbReference type="Gene3D" id="3.30.420.280">
    <property type="match status" value="1"/>
</dbReference>
<dbReference type="AlphaFoldDB" id="A0A0X8VB17"/>
<dbReference type="NCBIfam" id="TIGR01547">
    <property type="entry name" value="phage_term_2"/>
    <property type="match status" value="1"/>
</dbReference>
<reference evidence="6" key="4">
    <citation type="submission" date="2016-11" db="EMBL/GenBank/DDBJ databases">
        <authorList>
            <person name="Jaros S."/>
            <person name="Januszkiewicz K."/>
            <person name="Wedrychowicz H."/>
        </authorList>
    </citation>
    <scope>NUCLEOTIDE SEQUENCE [LARGE SCALE GENOMIC DNA]</scope>
    <source>
        <strain evidence="6">DSM 1682</strain>
    </source>
</reference>
<sequence length="410" mass="48050">MLNIDKRNFNPVYFPQITDYSHRYNVYYGGRSSGKSYFIVDKLIIKALSSKCKMLFMMKQDNKVEDTVWRMALDTLHKFKLYDKCKINKSNHTIELPNGSWIKCVGLQDSERIKGYVNIDTVWLEECTNFSVDDVELIDGTIRGKAKNKEIYFSFNPVSKQNWVYKYFGFDTGIIPEDTFILKTTYKDNKWCDDATMKRLERLKERNPARYKIEAEGDFATLDKLVIPSYEVEEFNWKDKLYNGNNRTFLALGCDFGYQDPTAFIAAVVDDTDKKLYIFDEHYQRGMLNTDIARMIMSKGFHKEKIFFDCAEPKSIQEIKRLGIDRATPCRKGKDSIKHGLQKLLQYEIIVHPSCVHTQDEFDNYSYKKDKNTDEYTSEPLDNGYCHLVDALRYSLQIVKKKANILTIKL</sequence>
<dbReference type="Proteomes" id="UP000184204">
    <property type="component" value="Unassembled WGS sequence"/>
</dbReference>
<dbReference type="Pfam" id="PF04466">
    <property type="entry name" value="Terminase_3"/>
    <property type="match status" value="1"/>
</dbReference>
<organism evidence="4 6">
    <name type="scientific">Anaerotignum propionicum DSM 1682</name>
    <dbReference type="NCBI Taxonomy" id="991789"/>
    <lineage>
        <taxon>Bacteria</taxon>
        <taxon>Bacillati</taxon>
        <taxon>Bacillota</taxon>
        <taxon>Clostridia</taxon>
        <taxon>Lachnospirales</taxon>
        <taxon>Anaerotignaceae</taxon>
        <taxon>Anaerotignum</taxon>
    </lineage>
</organism>
<reference evidence="3 5" key="1">
    <citation type="journal article" date="2016" name="Genome Announc.">
        <title>Complete Genome Sequence of the Amino Acid-Fermenting Clostridium propionicum X2 (DSM 1682).</title>
        <authorList>
            <person name="Poehlein A."/>
            <person name="Schlien K."/>
            <person name="Chowdhury N.P."/>
            <person name="Gottschalk G."/>
            <person name="Buckel W."/>
            <person name="Daniel R."/>
        </authorList>
    </citation>
    <scope>NUCLEOTIDE SEQUENCE [LARGE SCALE GENOMIC DNA]</scope>
    <source>
        <strain evidence="3 5">X2</strain>
    </source>
</reference>
<dbReference type="InterPro" id="IPR035412">
    <property type="entry name" value="Terminase_L_N"/>
</dbReference>
<dbReference type="InterPro" id="IPR006437">
    <property type="entry name" value="Phage_terminase_lsu"/>
</dbReference>
<reference evidence="4" key="3">
    <citation type="submission" date="2016-11" db="EMBL/GenBank/DDBJ databases">
        <authorList>
            <person name="Varghese N."/>
            <person name="Submissions S."/>
        </authorList>
    </citation>
    <scope>NUCLEOTIDE SEQUENCE</scope>
    <source>
        <strain evidence="4">DSM 1682</strain>
    </source>
</reference>
<evidence type="ECO:0000259" key="2">
    <source>
        <dbReference type="Pfam" id="PF17288"/>
    </source>
</evidence>
<name>A0A0X8VB17_ANAPI</name>
<feature type="domain" description="Phage terminase large subunit C-terminal" evidence="2">
    <location>
        <begin position="255"/>
        <end position="397"/>
    </location>
</feature>